<evidence type="ECO:0000259" key="6">
    <source>
        <dbReference type="Pfam" id="PF04116"/>
    </source>
</evidence>
<feature type="transmembrane region" description="Helical" evidence="5">
    <location>
        <begin position="52"/>
        <end position="72"/>
    </location>
</feature>
<evidence type="ECO:0000256" key="4">
    <source>
        <dbReference type="ARBA" id="ARBA00023136"/>
    </source>
</evidence>
<dbReference type="GO" id="GO:0005506">
    <property type="term" value="F:iron ion binding"/>
    <property type="evidence" value="ECO:0007669"/>
    <property type="project" value="InterPro"/>
</dbReference>
<feature type="transmembrane region" description="Helical" evidence="5">
    <location>
        <begin position="12"/>
        <end position="31"/>
    </location>
</feature>
<dbReference type="GO" id="GO:0016020">
    <property type="term" value="C:membrane"/>
    <property type="evidence" value="ECO:0007669"/>
    <property type="project" value="UniProtKB-SubCell"/>
</dbReference>
<feature type="domain" description="Fatty acid hydroxylase" evidence="6">
    <location>
        <begin position="101"/>
        <end position="216"/>
    </location>
</feature>
<dbReference type="STRING" id="28573.A0A0U1MB26"/>
<keyword evidence="8" id="KW-1185">Reference proteome</keyword>
<evidence type="ECO:0000256" key="1">
    <source>
        <dbReference type="ARBA" id="ARBA00004370"/>
    </source>
</evidence>
<reference evidence="7 8" key="1">
    <citation type="submission" date="2015-04" db="EMBL/GenBank/DDBJ databases">
        <authorList>
            <person name="Syromyatnikov M.Y."/>
            <person name="Popov V.N."/>
        </authorList>
    </citation>
    <scope>NUCLEOTIDE SEQUENCE [LARGE SCALE GENOMIC DNA]</scope>
    <source>
        <strain evidence="7">WF-38-12</strain>
    </source>
</reference>
<feature type="transmembrane region" description="Helical" evidence="5">
    <location>
        <begin position="92"/>
        <end position="114"/>
    </location>
</feature>
<dbReference type="Pfam" id="PF04116">
    <property type="entry name" value="FA_hydroxylase"/>
    <property type="match status" value="1"/>
</dbReference>
<keyword evidence="3 5" id="KW-1133">Transmembrane helix</keyword>
<dbReference type="EMBL" id="CVMT01000015">
    <property type="protein sequence ID" value="CRG92739.1"/>
    <property type="molecule type" value="Genomic_DNA"/>
</dbReference>
<name>A0A0U1MB26_TALIS</name>
<dbReference type="AlphaFoldDB" id="A0A0U1MB26"/>
<dbReference type="InterPro" id="IPR050307">
    <property type="entry name" value="Sterol_Desaturase_Related"/>
</dbReference>
<dbReference type="Proteomes" id="UP000054383">
    <property type="component" value="Unassembled WGS sequence"/>
</dbReference>
<evidence type="ECO:0000256" key="3">
    <source>
        <dbReference type="ARBA" id="ARBA00022989"/>
    </source>
</evidence>
<organism evidence="7 8">
    <name type="scientific">Talaromyces islandicus</name>
    <name type="common">Penicillium islandicum</name>
    <dbReference type="NCBI Taxonomy" id="28573"/>
    <lineage>
        <taxon>Eukaryota</taxon>
        <taxon>Fungi</taxon>
        <taxon>Dikarya</taxon>
        <taxon>Ascomycota</taxon>
        <taxon>Pezizomycotina</taxon>
        <taxon>Eurotiomycetes</taxon>
        <taxon>Eurotiomycetidae</taxon>
        <taxon>Eurotiales</taxon>
        <taxon>Trichocomaceae</taxon>
        <taxon>Talaromyces</taxon>
        <taxon>Talaromyces sect. Islandici</taxon>
    </lineage>
</organism>
<evidence type="ECO:0000313" key="7">
    <source>
        <dbReference type="EMBL" id="CRG92739.1"/>
    </source>
</evidence>
<dbReference type="PANTHER" id="PTHR11863">
    <property type="entry name" value="STEROL DESATURASE"/>
    <property type="match status" value="1"/>
</dbReference>
<evidence type="ECO:0000256" key="5">
    <source>
        <dbReference type="SAM" id="Phobius"/>
    </source>
</evidence>
<proteinExistence type="predicted"/>
<sequence length="355" mass="40275">MESTSSYPPGLVEFGGVVASQTSLLLATGLYSYMTAASEKQRKALSEAIPFVIRNFSIAYLTHFVALTLLSWHQRVGILGASLFEVNADRPGPINAGKQILIAVAIFEFFFYFIHRLMHQPPLYRAIHAVHHQFEEKYNEKLPFANFVTHPLEFIFVYSLVPIAAALQQSHVTVLWCAGIAASSFTMYLHSGKSIPGLTSHETHHEKPKFNFGKFTSQKRQRVLTKDTKEIARKGHFYNAPIFEVDRQIKRLLGQANPKDSDIDSPDKKDWKLPTPTYIFPEREQLVENFYGLGIENYKEDKLFGRHIQVIKDIIALSTLCDQAIRTIKSTGISTITSLQNWKSLAFLKRKLLTA</sequence>
<evidence type="ECO:0000313" key="8">
    <source>
        <dbReference type="Proteomes" id="UP000054383"/>
    </source>
</evidence>
<dbReference type="GO" id="GO:0016491">
    <property type="term" value="F:oxidoreductase activity"/>
    <property type="evidence" value="ECO:0007669"/>
    <property type="project" value="InterPro"/>
</dbReference>
<dbReference type="InterPro" id="IPR006694">
    <property type="entry name" value="Fatty_acid_hydroxylase"/>
</dbReference>
<accession>A0A0U1MB26</accession>
<comment type="subcellular location">
    <subcellularLocation>
        <location evidence="1">Membrane</location>
    </subcellularLocation>
</comment>
<gene>
    <name evidence="7" type="ORF">PISL3812_09806</name>
</gene>
<protein>
    <recommendedName>
        <fullName evidence="6">Fatty acid hydroxylase domain-containing protein</fullName>
    </recommendedName>
</protein>
<dbReference type="GO" id="GO:0008610">
    <property type="term" value="P:lipid biosynthetic process"/>
    <property type="evidence" value="ECO:0007669"/>
    <property type="project" value="InterPro"/>
</dbReference>
<dbReference type="OrthoDB" id="408954at2759"/>
<keyword evidence="2 5" id="KW-0812">Transmembrane</keyword>
<keyword evidence="4 5" id="KW-0472">Membrane</keyword>
<evidence type="ECO:0000256" key="2">
    <source>
        <dbReference type="ARBA" id="ARBA00022692"/>
    </source>
</evidence>